<gene>
    <name evidence="2" type="ORF">F4148_07095</name>
</gene>
<evidence type="ECO:0000256" key="1">
    <source>
        <dbReference type="SAM" id="Phobius"/>
    </source>
</evidence>
<feature type="transmembrane region" description="Helical" evidence="1">
    <location>
        <begin position="20"/>
        <end position="51"/>
    </location>
</feature>
<evidence type="ECO:0000313" key="2">
    <source>
        <dbReference type="EMBL" id="MYH61527.1"/>
    </source>
</evidence>
<organism evidence="2">
    <name type="scientific">Caldilineaceae bacterium SB0675_bin_29</name>
    <dbReference type="NCBI Taxonomy" id="2605266"/>
    <lineage>
        <taxon>Bacteria</taxon>
        <taxon>Bacillati</taxon>
        <taxon>Chloroflexota</taxon>
        <taxon>Caldilineae</taxon>
        <taxon>Caldilineales</taxon>
        <taxon>Caldilineaceae</taxon>
    </lineage>
</organism>
<name>A0A6B1FZL0_9CHLR</name>
<accession>A0A6B1FZL0</accession>
<keyword evidence="1" id="KW-1133">Transmembrane helix</keyword>
<dbReference type="EMBL" id="VYDA01000269">
    <property type="protein sequence ID" value="MYH61527.1"/>
    <property type="molecule type" value="Genomic_DNA"/>
</dbReference>
<keyword evidence="1" id="KW-0472">Membrane</keyword>
<comment type="caution">
    <text evidence="2">The sequence shown here is derived from an EMBL/GenBank/DDBJ whole genome shotgun (WGS) entry which is preliminary data.</text>
</comment>
<dbReference type="AlphaFoldDB" id="A0A6B1FZL0"/>
<sequence>MGTGTPANKSEERAKRKPPLPFLAPVHSLLAGWTGLALWLLLMLLLALYPYTGVSSVSLFVGSQIFVLVTLASNWNLIGGMT</sequence>
<feature type="transmembrane region" description="Helical" evidence="1">
    <location>
        <begin position="57"/>
        <end position="78"/>
    </location>
</feature>
<protein>
    <submittedName>
        <fullName evidence="2">Uncharacterized protein</fullName>
    </submittedName>
</protein>
<reference evidence="2" key="1">
    <citation type="submission" date="2019-09" db="EMBL/GenBank/DDBJ databases">
        <title>Characterisation of the sponge microbiome using genome-centric metagenomics.</title>
        <authorList>
            <person name="Engelberts J.P."/>
            <person name="Robbins S.J."/>
            <person name="De Goeij J.M."/>
            <person name="Aranda M."/>
            <person name="Bell S.C."/>
            <person name="Webster N.S."/>
        </authorList>
    </citation>
    <scope>NUCLEOTIDE SEQUENCE</scope>
    <source>
        <strain evidence="2">SB0675_bin_29</strain>
    </source>
</reference>
<feature type="non-terminal residue" evidence="2">
    <location>
        <position position="82"/>
    </location>
</feature>
<keyword evidence="1" id="KW-0812">Transmembrane</keyword>
<proteinExistence type="predicted"/>